<name>A0ABS5W5H9_9SPHN</name>
<proteinExistence type="predicted"/>
<dbReference type="InterPro" id="IPR025202">
    <property type="entry name" value="PLD-like_dom"/>
</dbReference>
<dbReference type="Proteomes" id="UP000811255">
    <property type="component" value="Unassembled WGS sequence"/>
</dbReference>
<accession>A0ABS5W5H9</accession>
<feature type="domain" description="PLD phosphodiesterase" evidence="6">
    <location>
        <begin position="295"/>
        <end position="317"/>
    </location>
</feature>
<dbReference type="Gene3D" id="3.30.870.10">
    <property type="entry name" value="Endonuclease Chain A"/>
    <property type="match status" value="2"/>
</dbReference>
<comment type="function">
    <text evidence="1">Could be a virulence factor.</text>
</comment>
<dbReference type="PANTHER" id="PTHR21248:SF12">
    <property type="entry name" value="CARDIOLIPIN SYNTHASE C"/>
    <property type="match status" value="1"/>
</dbReference>
<evidence type="ECO:0000259" key="6">
    <source>
        <dbReference type="PROSITE" id="PS50035"/>
    </source>
</evidence>
<evidence type="ECO:0000313" key="7">
    <source>
        <dbReference type="EMBL" id="MBT2134996.1"/>
    </source>
</evidence>
<evidence type="ECO:0000256" key="3">
    <source>
        <dbReference type="ARBA" id="ARBA00018392"/>
    </source>
</evidence>
<dbReference type="InterPro" id="IPR001736">
    <property type="entry name" value="PLipase_D/transphosphatidylase"/>
</dbReference>
<comment type="caution">
    <text evidence="7">The sequence shown here is derived from an EMBL/GenBank/DDBJ whole genome shotgun (WGS) entry which is preliminary data.</text>
</comment>
<keyword evidence="8" id="KW-1185">Reference proteome</keyword>
<gene>
    <name evidence="7" type="ORF">KK137_11685</name>
</gene>
<dbReference type="EMBL" id="JAHFVK010000002">
    <property type="protein sequence ID" value="MBT2134996.1"/>
    <property type="molecule type" value="Genomic_DNA"/>
</dbReference>
<dbReference type="SMART" id="SM00155">
    <property type="entry name" value="PLDc"/>
    <property type="match status" value="2"/>
</dbReference>
<evidence type="ECO:0000313" key="8">
    <source>
        <dbReference type="Proteomes" id="UP000811255"/>
    </source>
</evidence>
<evidence type="ECO:0000256" key="5">
    <source>
        <dbReference type="ARBA" id="ARBA00029594"/>
    </source>
</evidence>
<organism evidence="7 8">
    <name type="scientific">Croceibacterium selenioxidans</name>
    <dbReference type="NCBI Taxonomy" id="2838833"/>
    <lineage>
        <taxon>Bacteria</taxon>
        <taxon>Pseudomonadati</taxon>
        <taxon>Pseudomonadota</taxon>
        <taxon>Alphaproteobacteria</taxon>
        <taxon>Sphingomonadales</taxon>
        <taxon>Erythrobacteraceae</taxon>
        <taxon>Croceibacterium</taxon>
    </lineage>
</organism>
<dbReference type="SUPFAM" id="SSF56024">
    <property type="entry name" value="Phospholipase D/nuclease"/>
    <property type="match status" value="2"/>
</dbReference>
<dbReference type="PANTHER" id="PTHR21248">
    <property type="entry name" value="CARDIOLIPIN SYNTHASE"/>
    <property type="match status" value="1"/>
</dbReference>
<feature type="domain" description="PLD phosphodiesterase" evidence="6">
    <location>
        <begin position="117"/>
        <end position="144"/>
    </location>
</feature>
<keyword evidence="4" id="KW-0964">Secreted</keyword>
<comment type="subcellular location">
    <subcellularLocation>
        <location evidence="2">Secreted</location>
    </subcellularLocation>
</comment>
<dbReference type="PROSITE" id="PS50035">
    <property type="entry name" value="PLD"/>
    <property type="match status" value="2"/>
</dbReference>
<evidence type="ECO:0000256" key="2">
    <source>
        <dbReference type="ARBA" id="ARBA00004613"/>
    </source>
</evidence>
<evidence type="ECO:0000256" key="4">
    <source>
        <dbReference type="ARBA" id="ARBA00022525"/>
    </source>
</evidence>
<dbReference type="Pfam" id="PF13091">
    <property type="entry name" value="PLDc_2"/>
    <property type="match status" value="2"/>
</dbReference>
<reference evidence="7 8" key="1">
    <citation type="submission" date="2021-05" db="EMBL/GenBank/DDBJ databases">
        <title>Croceibacterium sp. LX-88 genome sequence.</title>
        <authorList>
            <person name="Luo X."/>
        </authorList>
    </citation>
    <scope>NUCLEOTIDE SEQUENCE [LARGE SCALE GENOMIC DNA]</scope>
    <source>
        <strain evidence="7 8">LX-88</strain>
    </source>
</reference>
<protein>
    <recommendedName>
        <fullName evidence="3">Phospholipase D</fullName>
    </recommendedName>
    <alternativeName>
        <fullName evidence="5">Choline phosphatase</fullName>
    </alternativeName>
</protein>
<evidence type="ECO:0000256" key="1">
    <source>
        <dbReference type="ARBA" id="ARBA00003145"/>
    </source>
</evidence>
<dbReference type="CDD" id="cd09110">
    <property type="entry name" value="PLDc_CLS_1"/>
    <property type="match status" value="1"/>
</dbReference>
<dbReference type="RefSeq" id="WP_214536593.1">
    <property type="nucleotide sequence ID" value="NZ_JAHFVK010000002.1"/>
</dbReference>
<sequence>MASSDLQPADPVDPEPFAIEAQGHSLAFFPGGQDRLDALLDLIAGAQTRLQVAFYIFATDKAGVLVRDALTEAARRGVDVHVILDGFGADADRRFFAPMIEAGGTFNCFIAKFTRRYLIRNHQKIVIADGKVAMLGGFNVEDSYFALTGDRWSDLAFTVEGPVVERIGQWFSELEDWASHPDAQLLSIRRKVREWRGGTGPVQLLIGGPTGRLSSWARSVSADLVEGERLDMIMAYFSPSRRLAKRIRRIARKGRTRLLFPAKSDNGATIGAARAYYTRLLEAGARIWEFEPCKLHTKLIVLDDAVYLGSANFDARSLFINLEIVLFIQDAALARRLSQFMESLLPASIEITPELHASRATWWNRLRWRLSRFLVAAVDYTVTRSLNLGQ</sequence>